<keyword evidence="1" id="KW-0732">Signal</keyword>
<dbReference type="RefSeq" id="XP_030377145.1">
    <property type="nucleotide sequence ID" value="XM_030521285.1"/>
</dbReference>
<name>A0A6J2TNQ0_DROLE</name>
<protein>
    <submittedName>
        <fullName evidence="4">Tenascin-like</fullName>
    </submittedName>
</protein>
<keyword evidence="3" id="KW-1185">Reference proteome</keyword>
<dbReference type="OrthoDB" id="10060424at2759"/>
<dbReference type="InterPro" id="IPR053255">
    <property type="entry name" value="EGF-like_domain"/>
</dbReference>
<evidence type="ECO:0000313" key="3">
    <source>
        <dbReference type="Proteomes" id="UP000504634"/>
    </source>
</evidence>
<accession>A0A6J2TNQ0</accession>
<dbReference type="PROSITE" id="PS01186">
    <property type="entry name" value="EGF_2"/>
    <property type="match status" value="1"/>
</dbReference>
<evidence type="ECO:0000259" key="2">
    <source>
        <dbReference type="PROSITE" id="PS01186"/>
    </source>
</evidence>
<feature type="chain" id="PRO_5026966439" evidence="1">
    <location>
        <begin position="24"/>
        <end position="388"/>
    </location>
</feature>
<dbReference type="Proteomes" id="UP000504634">
    <property type="component" value="Unplaced"/>
</dbReference>
<dbReference type="AlphaFoldDB" id="A0A6J2TNQ0"/>
<sequence>MYDRHKTALKMLAIRVLFLSCLATSHQLYGDIYSEIESLSLIRQKQTHLCYREVPAVFFQVAKNEPIRGNGSSIFYQRIEVCCVGYRRVAEQCVPDCSHSSPDNCRNGFCRAPNSCECFEEFVRNEHGSCIHTCPIACQHGRCYMNGTCSCHSGYELDQETRLFCRPHCPLGCGTHQECVAPGKCDCLSGYQRTEFGCQPVCTPDCGYGKCVGPNQCDCFPGYMKRKHRNVCETECYLNCENGFCESRMKCHCHEGYSYDVNTDSCLPQCSDNCNGNGVCIAPGVCRCYEGYELLGNSCEPVCWGGCGYYGRCLAPNVCGCSPDRQHCLFGSCTAQGHCQCPPGLTYFVDRCLSPEHLQHGAMARSEILNYNQQFIHEFRMLIGRLFI</sequence>
<dbReference type="SMART" id="SM00181">
    <property type="entry name" value="EGF"/>
    <property type="match status" value="7"/>
</dbReference>
<dbReference type="PANTHER" id="PTHR24047:SF32">
    <property type="entry name" value="FI01909P-RELATED"/>
    <property type="match status" value="1"/>
</dbReference>
<feature type="domain" description="EGF-like" evidence="2">
    <location>
        <begin position="286"/>
        <end position="299"/>
    </location>
</feature>
<gene>
    <name evidence="4" type="primary">LOC115626034</name>
</gene>
<organism evidence="3 4">
    <name type="scientific">Drosophila lebanonensis</name>
    <name type="common">Fruit fly</name>
    <name type="synonym">Scaptodrosophila lebanonensis</name>
    <dbReference type="NCBI Taxonomy" id="7225"/>
    <lineage>
        <taxon>Eukaryota</taxon>
        <taxon>Metazoa</taxon>
        <taxon>Ecdysozoa</taxon>
        <taxon>Arthropoda</taxon>
        <taxon>Hexapoda</taxon>
        <taxon>Insecta</taxon>
        <taxon>Pterygota</taxon>
        <taxon>Neoptera</taxon>
        <taxon>Endopterygota</taxon>
        <taxon>Diptera</taxon>
        <taxon>Brachycera</taxon>
        <taxon>Muscomorpha</taxon>
        <taxon>Ephydroidea</taxon>
        <taxon>Drosophilidae</taxon>
        <taxon>Scaptodrosophila</taxon>
    </lineage>
</organism>
<proteinExistence type="predicted"/>
<dbReference type="PANTHER" id="PTHR24047">
    <property type="entry name" value="FI01909P-RELATED"/>
    <property type="match status" value="1"/>
</dbReference>
<evidence type="ECO:0000313" key="4">
    <source>
        <dbReference type="RefSeq" id="XP_030377145.1"/>
    </source>
</evidence>
<evidence type="ECO:0000256" key="1">
    <source>
        <dbReference type="SAM" id="SignalP"/>
    </source>
</evidence>
<dbReference type="InterPro" id="IPR000742">
    <property type="entry name" value="EGF"/>
</dbReference>
<dbReference type="Gene3D" id="2.10.25.10">
    <property type="entry name" value="Laminin"/>
    <property type="match status" value="4"/>
</dbReference>
<reference evidence="4" key="1">
    <citation type="submission" date="2025-08" db="UniProtKB">
        <authorList>
            <consortium name="RefSeq"/>
        </authorList>
    </citation>
    <scope>IDENTIFICATION</scope>
    <source>
        <strain evidence="4">11010-0011.00</strain>
        <tissue evidence="4">Whole body</tissue>
    </source>
</reference>
<feature type="signal peptide" evidence="1">
    <location>
        <begin position="1"/>
        <end position="23"/>
    </location>
</feature>
<dbReference type="GeneID" id="115626034"/>